<dbReference type="SMART" id="SM00304">
    <property type="entry name" value="HAMP"/>
    <property type="match status" value="2"/>
</dbReference>
<dbReference type="Pfam" id="PF00672">
    <property type="entry name" value="HAMP"/>
    <property type="match status" value="1"/>
</dbReference>
<dbReference type="GO" id="GO:0004888">
    <property type="term" value="F:transmembrane signaling receptor activity"/>
    <property type="evidence" value="ECO:0007669"/>
    <property type="project" value="InterPro"/>
</dbReference>
<reference evidence="8 9" key="1">
    <citation type="submission" date="2020-08" db="EMBL/GenBank/DDBJ databases">
        <title>Genomic Encyclopedia of Type Strains, Phase IV (KMG-V): Genome sequencing to study the core and pangenomes of soil and plant-associated prokaryotes.</title>
        <authorList>
            <person name="Whitman W."/>
        </authorList>
    </citation>
    <scope>NUCLEOTIDE SEQUENCE [LARGE SCALE GENOMIC DNA]</scope>
    <source>
        <strain evidence="8 9">SEMIA 4089</strain>
    </source>
</reference>
<dbReference type="PRINTS" id="PR00260">
    <property type="entry name" value="CHEMTRNSDUCR"/>
</dbReference>
<evidence type="ECO:0000313" key="8">
    <source>
        <dbReference type="EMBL" id="MBB4234726.1"/>
    </source>
</evidence>
<dbReference type="EMBL" id="JACIFY010000003">
    <property type="protein sequence ID" value="MBB4234726.1"/>
    <property type="molecule type" value="Genomic_DNA"/>
</dbReference>
<dbReference type="SMART" id="SM00283">
    <property type="entry name" value="MA"/>
    <property type="match status" value="1"/>
</dbReference>
<protein>
    <submittedName>
        <fullName evidence="8">Methyl-accepting chemotaxis protein</fullName>
    </submittedName>
</protein>
<dbReference type="SUPFAM" id="SSF158472">
    <property type="entry name" value="HAMP domain-like"/>
    <property type="match status" value="1"/>
</dbReference>
<evidence type="ECO:0000256" key="2">
    <source>
        <dbReference type="ARBA" id="ARBA00022500"/>
    </source>
</evidence>
<keyword evidence="5" id="KW-1133">Transmembrane helix</keyword>
<feature type="transmembrane region" description="Helical" evidence="5">
    <location>
        <begin position="320"/>
        <end position="341"/>
    </location>
</feature>
<dbReference type="GO" id="GO:0016020">
    <property type="term" value="C:membrane"/>
    <property type="evidence" value="ECO:0007669"/>
    <property type="project" value="UniProtKB-SubCell"/>
</dbReference>
<dbReference type="PROSITE" id="PS50885">
    <property type="entry name" value="HAMP"/>
    <property type="match status" value="2"/>
</dbReference>
<dbReference type="Gene3D" id="1.10.287.950">
    <property type="entry name" value="Methyl-accepting chemotaxis protein"/>
    <property type="match status" value="1"/>
</dbReference>
<evidence type="ECO:0000259" key="6">
    <source>
        <dbReference type="PROSITE" id="PS50111"/>
    </source>
</evidence>
<keyword evidence="2" id="KW-0145">Chemotaxis</keyword>
<comment type="subcellular location">
    <subcellularLocation>
        <location evidence="1">Membrane</location>
    </subcellularLocation>
</comment>
<name>A0A7W6R169_9HYPH</name>
<evidence type="ECO:0000256" key="4">
    <source>
        <dbReference type="PROSITE-ProRule" id="PRU00284"/>
    </source>
</evidence>
<gene>
    <name evidence="8" type="ORF">GGD57_001282</name>
</gene>
<dbReference type="InterPro" id="IPR004089">
    <property type="entry name" value="MCPsignal_dom"/>
</dbReference>
<dbReference type="SUPFAM" id="SSF58104">
    <property type="entry name" value="Methyl-accepting chemotaxis protein (MCP) signaling domain"/>
    <property type="match status" value="1"/>
</dbReference>
<dbReference type="Gene3D" id="3.30.450.20">
    <property type="entry name" value="PAS domain"/>
    <property type="match status" value="2"/>
</dbReference>
<comment type="similarity">
    <text evidence="3">Belongs to the methyl-accepting chemotaxis (MCP) protein family.</text>
</comment>
<dbReference type="CDD" id="cd11386">
    <property type="entry name" value="MCP_signal"/>
    <property type="match status" value="1"/>
</dbReference>
<dbReference type="GO" id="GO:0006935">
    <property type="term" value="P:chemotaxis"/>
    <property type="evidence" value="ECO:0007669"/>
    <property type="project" value="UniProtKB-KW"/>
</dbReference>
<dbReference type="Pfam" id="PF22673">
    <property type="entry name" value="MCP-like_PDC_1"/>
    <property type="match status" value="1"/>
</dbReference>
<dbReference type="PANTHER" id="PTHR43531">
    <property type="entry name" value="PROTEIN ICFG"/>
    <property type="match status" value="1"/>
</dbReference>
<dbReference type="InterPro" id="IPR003660">
    <property type="entry name" value="HAMP_dom"/>
</dbReference>
<evidence type="ECO:0000313" key="9">
    <source>
        <dbReference type="Proteomes" id="UP000540909"/>
    </source>
</evidence>
<accession>A0A7W6R169</accession>
<dbReference type="PANTHER" id="PTHR43531:SF11">
    <property type="entry name" value="METHYL-ACCEPTING CHEMOTAXIS PROTEIN 3"/>
    <property type="match status" value="1"/>
</dbReference>
<dbReference type="Proteomes" id="UP000540909">
    <property type="component" value="Unassembled WGS sequence"/>
</dbReference>
<dbReference type="RefSeq" id="WP_184467922.1">
    <property type="nucleotide sequence ID" value="NZ_JACIFY010000003.1"/>
</dbReference>
<evidence type="ECO:0000256" key="5">
    <source>
        <dbReference type="SAM" id="Phobius"/>
    </source>
</evidence>
<keyword evidence="4" id="KW-0807">Transducer</keyword>
<proteinExistence type="inferred from homology"/>
<keyword evidence="5" id="KW-0812">Transmembrane</keyword>
<dbReference type="FunFam" id="1.10.287.950:FF:000001">
    <property type="entry name" value="Methyl-accepting chemotaxis sensory transducer"/>
    <property type="match status" value="1"/>
</dbReference>
<sequence length="773" mass="82403">MNISRNIAKSISAKLLVSTGIAITLVLGVSDYALVSETRSRTEAATIEKAQAEARAIAFEVNSELGMLSATARSVASSIAAGHHNGTLQRESVIDMLKPVAADNQLALESWFLEAPNAFDGQASSFKGNLQKGSNANGIFAPGWLKNQDGTLTQLALDEFYGEDSWTKATSSMKPLMTAPFMAQDLKLPLASISFPIRVDGKTLGITGIDISLQSLMKHVGELRPFGTGRVLLVAQNGNWLVGPNESMSMQPYKDIGEDKMTNALNTLEPFVLGQVVDEAAGGFTRVVQPFAIAGLGTTWLAIVDVPTSIVDAAVWQQTVMLAVGGFLVLLTVVFALYIAARRFIRVPLSSLVADVRRLGGGHYERAVAGQKRDDEIGSVAQALEQFRFALADTSRIQAEADTHRSAAESERFKSEEERARSVALQRRIVSTVGNGLSALSQGDLSHRITEDFPGEYQKLKSDFNDALSSLEETMNTMNLSVVNIGSGAGEISSSASDLARRTEQQAASLEETAAALNQLTEQVTASADNARKAAETVNLACDEATTSGDVVRAAISSMNGIEQSSVEVSRIIGVIDDIAFQTNLLALNAGVEAARAGEAGKGFAVVAQEVRELAQRSAKAAKEIKVLINTSADQVKDGVELVRKTGQALQKISDQVTGINILIREISMSANEQAVGLKEINIAINQMDQVTQQNTAMVEEATAASAALNDEAQTLKHLALRFKTSDFERLGGTELGGMAIRMRSPAASVSIGRACNPRRSALGNAAVNWEEF</sequence>
<dbReference type="PROSITE" id="PS50111">
    <property type="entry name" value="CHEMOTAXIS_TRANSDUC_2"/>
    <property type="match status" value="1"/>
</dbReference>
<evidence type="ECO:0000256" key="3">
    <source>
        <dbReference type="ARBA" id="ARBA00029447"/>
    </source>
</evidence>
<keyword evidence="5" id="KW-0472">Membrane</keyword>
<dbReference type="Gene3D" id="6.10.340.10">
    <property type="match status" value="1"/>
</dbReference>
<organism evidence="8 9">
    <name type="scientific">Rhizobium esperanzae</name>
    <dbReference type="NCBI Taxonomy" id="1967781"/>
    <lineage>
        <taxon>Bacteria</taxon>
        <taxon>Pseudomonadati</taxon>
        <taxon>Pseudomonadota</taxon>
        <taxon>Alphaproteobacteria</taxon>
        <taxon>Hyphomicrobiales</taxon>
        <taxon>Rhizobiaceae</taxon>
        <taxon>Rhizobium/Agrobacterium group</taxon>
        <taxon>Rhizobium</taxon>
    </lineage>
</organism>
<feature type="domain" description="HAMP" evidence="7">
    <location>
        <begin position="343"/>
        <end position="396"/>
    </location>
</feature>
<dbReference type="CDD" id="cd12913">
    <property type="entry name" value="PDC1_MCP_like"/>
    <property type="match status" value="1"/>
</dbReference>
<dbReference type="Pfam" id="PF00015">
    <property type="entry name" value="MCPsignal"/>
    <property type="match status" value="1"/>
</dbReference>
<feature type="domain" description="HAMP" evidence="7">
    <location>
        <begin position="424"/>
        <end position="476"/>
    </location>
</feature>
<dbReference type="GO" id="GO:0007165">
    <property type="term" value="P:signal transduction"/>
    <property type="evidence" value="ECO:0007669"/>
    <property type="project" value="UniProtKB-KW"/>
</dbReference>
<dbReference type="InterPro" id="IPR051310">
    <property type="entry name" value="MCP_chemotaxis"/>
</dbReference>
<comment type="caution">
    <text evidence="8">The sequence shown here is derived from an EMBL/GenBank/DDBJ whole genome shotgun (WGS) entry which is preliminary data.</text>
</comment>
<feature type="domain" description="Methyl-accepting transducer" evidence="6">
    <location>
        <begin position="481"/>
        <end position="710"/>
    </location>
</feature>
<dbReference type="InterPro" id="IPR004090">
    <property type="entry name" value="Chemotax_Me-accpt_rcpt"/>
</dbReference>
<evidence type="ECO:0000256" key="1">
    <source>
        <dbReference type="ARBA" id="ARBA00004370"/>
    </source>
</evidence>
<evidence type="ECO:0000259" key="7">
    <source>
        <dbReference type="PROSITE" id="PS50885"/>
    </source>
</evidence>
<dbReference type="AlphaFoldDB" id="A0A7W6R169"/>